<dbReference type="PANTHER" id="PTHR19271">
    <property type="entry name" value="CYTOCHROME B"/>
    <property type="match status" value="1"/>
</dbReference>
<feature type="transmembrane region" description="Helical" evidence="20">
    <location>
        <begin position="229"/>
        <end position="250"/>
    </location>
</feature>
<dbReference type="PIRSF" id="PIRSF038885">
    <property type="entry name" value="COB"/>
    <property type="match status" value="1"/>
</dbReference>
<evidence type="ECO:0000256" key="1">
    <source>
        <dbReference type="ARBA" id="ARBA00002566"/>
    </source>
</evidence>
<feature type="transmembrane region" description="Helical" evidence="20">
    <location>
        <begin position="288"/>
        <end position="308"/>
    </location>
</feature>
<dbReference type="SUPFAM" id="SSF81342">
    <property type="entry name" value="Transmembrane di-heme cytochromes"/>
    <property type="match status" value="1"/>
</dbReference>
<keyword evidence="15 20" id="KW-0496">Mitochondrion</keyword>
<protein>
    <recommendedName>
        <fullName evidence="4 20">Cytochrome b</fullName>
    </recommendedName>
</protein>
<keyword evidence="6 19" id="KW-0349">Heme</keyword>
<dbReference type="InterPro" id="IPR048259">
    <property type="entry name" value="Cytochrome_b_N_euk/bac"/>
</dbReference>
<dbReference type="AlphaFoldDB" id="K7WPX0"/>
<feature type="binding site" description="axial binding residue" evidence="19">
    <location>
        <position position="182"/>
    </location>
    <ligand>
        <name>heme b</name>
        <dbReference type="ChEBI" id="CHEBI:60344"/>
        <label>b562</label>
    </ligand>
    <ligandPart>
        <name>Fe</name>
        <dbReference type="ChEBI" id="CHEBI:18248"/>
    </ligandPart>
</feature>
<feature type="binding site" description="axial binding residue" evidence="19">
    <location>
        <position position="97"/>
    </location>
    <ligand>
        <name>heme b</name>
        <dbReference type="ChEBI" id="CHEBI:60344"/>
        <label>b566</label>
    </ligand>
    <ligandPart>
        <name>Fe</name>
        <dbReference type="ChEBI" id="CHEBI:18248"/>
    </ligandPart>
</feature>
<dbReference type="FunFam" id="1.20.810.10:FF:000002">
    <property type="entry name" value="Cytochrome b"/>
    <property type="match status" value="1"/>
</dbReference>
<name>K7WPX0_9TELE</name>
<dbReference type="GO" id="GO:0008121">
    <property type="term" value="F:quinol-cytochrome-c reductase activity"/>
    <property type="evidence" value="ECO:0007669"/>
    <property type="project" value="InterPro"/>
</dbReference>
<proteinExistence type="inferred from homology"/>
<dbReference type="InterPro" id="IPR030689">
    <property type="entry name" value="Cytochrome_b"/>
</dbReference>
<evidence type="ECO:0000256" key="17">
    <source>
        <dbReference type="ARBA" id="ARBA00061233"/>
    </source>
</evidence>
<evidence type="ECO:0000256" key="16">
    <source>
        <dbReference type="ARBA" id="ARBA00023136"/>
    </source>
</evidence>
<evidence type="ECO:0000256" key="18">
    <source>
        <dbReference type="PIRSR" id="PIRSR038885-1"/>
    </source>
</evidence>
<keyword evidence="10" id="KW-0999">Mitochondrion inner membrane</keyword>
<comment type="subunit">
    <text evidence="3">The cytochrome bc1 complex contains 3 respiratory subunits (MT-CYB, CYC1 and UQCRFS1), 2 core proteins (UQCRC1 and UQCRC2) and probably 6 low-molecular weight proteins.</text>
</comment>
<evidence type="ECO:0000256" key="19">
    <source>
        <dbReference type="PIRSR" id="PIRSR038885-2"/>
    </source>
</evidence>
<evidence type="ECO:0000256" key="5">
    <source>
        <dbReference type="ARBA" id="ARBA00022448"/>
    </source>
</evidence>
<keyword evidence="13 19" id="KW-0408">Iron</keyword>
<dbReference type="GO" id="GO:0045275">
    <property type="term" value="C:respiratory chain complex III"/>
    <property type="evidence" value="ECO:0007669"/>
    <property type="project" value="InterPro"/>
</dbReference>
<feature type="binding site" evidence="18">
    <location>
        <position position="201"/>
    </location>
    <ligand>
        <name>a ubiquinone</name>
        <dbReference type="ChEBI" id="CHEBI:16389"/>
    </ligand>
</feature>
<dbReference type="GO" id="GO:0016491">
    <property type="term" value="F:oxidoreductase activity"/>
    <property type="evidence" value="ECO:0007669"/>
    <property type="project" value="UniProtKB-UniRule"/>
</dbReference>
<accession>K7WPX0</accession>
<keyword evidence="16 20" id="KW-0472">Membrane</keyword>
<comment type="cofactor">
    <cofactor evidence="19">
        <name>heme</name>
        <dbReference type="ChEBI" id="CHEBI:30413"/>
    </cofactor>
    <text evidence="19">Binds 2 heme groups non-covalently.</text>
</comment>
<dbReference type="GO" id="GO:0046872">
    <property type="term" value="F:metal ion binding"/>
    <property type="evidence" value="ECO:0007669"/>
    <property type="project" value="UniProtKB-UniRule"/>
</dbReference>
<keyword evidence="11 20" id="KW-0249">Electron transport</keyword>
<evidence type="ECO:0000259" key="22">
    <source>
        <dbReference type="PROSITE" id="PS51003"/>
    </source>
</evidence>
<dbReference type="Gene3D" id="1.20.810.10">
    <property type="entry name" value="Cytochrome Bc1 Complex, Chain C"/>
    <property type="match status" value="1"/>
</dbReference>
<comment type="function">
    <text evidence="1 20">Component of the ubiquinol-cytochrome c reductase complex (complex III or cytochrome b-c1 complex) that is part of the mitochondrial respiratory chain. The b-c1 complex mediates electron transfer from ubiquinol to cytochrome c. Contributes to the generation of a proton gradient across the mitochondrial membrane that is then used for ATP synthesis.</text>
</comment>
<evidence type="ECO:0000256" key="20">
    <source>
        <dbReference type="RuleBase" id="RU362117"/>
    </source>
</evidence>
<feature type="transmembrane region" description="Helical" evidence="20">
    <location>
        <begin position="178"/>
        <end position="200"/>
    </location>
</feature>
<feature type="transmembrane region" description="Helical" evidence="20">
    <location>
        <begin position="87"/>
        <end position="107"/>
    </location>
</feature>
<evidence type="ECO:0000256" key="10">
    <source>
        <dbReference type="ARBA" id="ARBA00022792"/>
    </source>
</evidence>
<evidence type="ECO:0000259" key="21">
    <source>
        <dbReference type="PROSITE" id="PS51002"/>
    </source>
</evidence>
<keyword evidence="8 20" id="KW-0812">Transmembrane</keyword>
<evidence type="ECO:0000256" key="9">
    <source>
        <dbReference type="ARBA" id="ARBA00022723"/>
    </source>
</evidence>
<organism evidence="23">
    <name type="scientific">Melanotaenia kokasensis</name>
    <dbReference type="NCBI Taxonomy" id="1250795"/>
    <lineage>
        <taxon>Eukaryota</taxon>
        <taxon>Metazoa</taxon>
        <taxon>Chordata</taxon>
        <taxon>Craniata</taxon>
        <taxon>Vertebrata</taxon>
        <taxon>Euteleostomi</taxon>
        <taxon>Actinopterygii</taxon>
        <taxon>Neopterygii</taxon>
        <taxon>Teleostei</taxon>
        <taxon>Neoteleostei</taxon>
        <taxon>Acanthomorphata</taxon>
        <taxon>Ovalentaria</taxon>
        <taxon>Atherinomorphae</taxon>
        <taxon>Atheriniformes</taxon>
        <taxon>Melanotaeniidae</taxon>
        <taxon>Melanotaenia</taxon>
    </lineage>
</organism>
<dbReference type="PANTHER" id="PTHR19271:SF16">
    <property type="entry name" value="CYTOCHROME B"/>
    <property type="match status" value="1"/>
</dbReference>
<comment type="cofactor">
    <cofactor evidence="20">
        <name>heme b</name>
        <dbReference type="ChEBI" id="CHEBI:60344"/>
    </cofactor>
    <text evidence="20">Binds 2 heme groups non-covalently.</text>
</comment>
<feature type="transmembrane region" description="Helical" evidence="20">
    <location>
        <begin position="320"/>
        <end position="340"/>
    </location>
</feature>
<evidence type="ECO:0000256" key="13">
    <source>
        <dbReference type="ARBA" id="ARBA00023004"/>
    </source>
</evidence>
<dbReference type="CDD" id="cd00290">
    <property type="entry name" value="cytochrome_b_C"/>
    <property type="match status" value="1"/>
</dbReference>
<dbReference type="PROSITE" id="PS51002">
    <property type="entry name" value="CYTB_NTER"/>
    <property type="match status" value="1"/>
</dbReference>
<keyword evidence="7 20" id="KW-0679">Respiratory chain</keyword>
<dbReference type="Pfam" id="PF00033">
    <property type="entry name" value="Cytochrome_B"/>
    <property type="match status" value="1"/>
</dbReference>
<feature type="binding site" description="axial binding residue" evidence="19">
    <location>
        <position position="196"/>
    </location>
    <ligand>
        <name>heme b</name>
        <dbReference type="ChEBI" id="CHEBI:60344"/>
        <label>b566</label>
    </ligand>
    <ligandPart>
        <name>Fe</name>
        <dbReference type="ChEBI" id="CHEBI:18248"/>
    </ligandPart>
</feature>
<feature type="binding site" description="axial binding residue" evidence="19">
    <location>
        <position position="83"/>
    </location>
    <ligand>
        <name>heme b</name>
        <dbReference type="ChEBI" id="CHEBI:60344"/>
        <label>b562</label>
    </ligand>
    <ligandPart>
        <name>Fe</name>
        <dbReference type="ChEBI" id="CHEBI:18248"/>
    </ligandPart>
</feature>
<evidence type="ECO:0000256" key="4">
    <source>
        <dbReference type="ARBA" id="ARBA00013531"/>
    </source>
</evidence>
<keyword evidence="14" id="KW-0830">Ubiquinone</keyword>
<dbReference type="InterPro" id="IPR005798">
    <property type="entry name" value="Cyt_b/b6_C"/>
</dbReference>
<dbReference type="InterPro" id="IPR048260">
    <property type="entry name" value="Cytochrome_b_C_euk/bac"/>
</dbReference>
<keyword evidence="12 20" id="KW-1133">Transmembrane helix</keyword>
<feature type="transmembrane region" description="Helical" evidence="20">
    <location>
        <begin position="113"/>
        <end position="133"/>
    </location>
</feature>
<evidence type="ECO:0000256" key="15">
    <source>
        <dbReference type="ARBA" id="ARBA00023128"/>
    </source>
</evidence>
<dbReference type="GO" id="GO:0005743">
    <property type="term" value="C:mitochondrial inner membrane"/>
    <property type="evidence" value="ECO:0007669"/>
    <property type="project" value="UniProtKB-SubCell"/>
</dbReference>
<evidence type="ECO:0000256" key="3">
    <source>
        <dbReference type="ARBA" id="ARBA00011660"/>
    </source>
</evidence>
<comment type="similarity">
    <text evidence="17 20">Belongs to the cytochrome b family.</text>
</comment>
<evidence type="ECO:0000256" key="6">
    <source>
        <dbReference type="ARBA" id="ARBA00022617"/>
    </source>
</evidence>
<dbReference type="Pfam" id="PF00032">
    <property type="entry name" value="Cytochrom_B_C"/>
    <property type="match status" value="1"/>
</dbReference>
<feature type="transmembrane region" description="Helical" evidence="20">
    <location>
        <begin position="346"/>
        <end position="366"/>
    </location>
</feature>
<evidence type="ECO:0000256" key="8">
    <source>
        <dbReference type="ARBA" id="ARBA00022692"/>
    </source>
</evidence>
<evidence type="ECO:0000256" key="12">
    <source>
        <dbReference type="ARBA" id="ARBA00022989"/>
    </source>
</evidence>
<dbReference type="PROSITE" id="PS51003">
    <property type="entry name" value="CYTB_CTER"/>
    <property type="match status" value="1"/>
</dbReference>
<dbReference type="InterPro" id="IPR027387">
    <property type="entry name" value="Cytb/b6-like_sf"/>
</dbReference>
<reference evidence="23" key="1">
    <citation type="journal article" date="2013" name="Mol. Phylogenet. Evol.">
        <title>Phylogeny and biogeography of rainbowfishes (Melanotaeniidae) from Australia and New Guinea.</title>
        <authorList>
            <person name="Unmack P.J."/>
            <person name="Allen G.R."/>
            <person name="Johnson J.B."/>
        </authorList>
    </citation>
    <scope>NUCLEOTIDE SEQUENCE</scope>
    <source>
        <strain evidence="23">MKokas.1</strain>
    </source>
</reference>
<dbReference type="GO" id="GO:0006122">
    <property type="term" value="P:mitochondrial electron transport, ubiquinol to cytochrome c"/>
    <property type="evidence" value="ECO:0007669"/>
    <property type="project" value="TreeGrafter"/>
</dbReference>
<evidence type="ECO:0000256" key="7">
    <source>
        <dbReference type="ARBA" id="ARBA00022660"/>
    </source>
</evidence>
<evidence type="ECO:0000256" key="2">
    <source>
        <dbReference type="ARBA" id="ARBA00004448"/>
    </source>
</evidence>
<dbReference type="InterPro" id="IPR016174">
    <property type="entry name" value="Di-haem_cyt_TM"/>
</dbReference>
<comment type="subcellular location">
    <subcellularLocation>
        <location evidence="2">Mitochondrion inner membrane</location>
        <topology evidence="2">Multi-pass membrane protein</topology>
    </subcellularLocation>
</comment>
<dbReference type="CDD" id="cd00284">
    <property type="entry name" value="Cytochrome_b_N"/>
    <property type="match status" value="1"/>
</dbReference>
<feature type="transmembrane region" description="Helical" evidence="20">
    <location>
        <begin position="29"/>
        <end position="51"/>
    </location>
</feature>
<sequence>MANLRKTHPLLKIANDALVDLPTPANISAWWNFGSLLGLCLGAQILTGLFLTMHYCSDITAAFSSVAHICRDVNYGWLIRNMHANGASFFFICIYMHIGRGLYYGSYLYKNTWNVGVILLLLVMMTAFVGYVLPWGQMSFWGATVITNLLSAVPYIGNSLVQWIWGGFSVDNATLTRFLAFHFLLPFVIVAMTMVHLIFLHETGSNNPTGLNSDADKISFHPYFSYKDLLGFTILLLGLTSLALFLPNLLGDPDNFTPANPLMTPPHIKPEWYFLFAYAILRSIPNKLGGVLALLFSILILMVVPILHTSKQQSLTFRPLAQLLFWLLIADVIILTWIGGMPVEHPFVIIGQAASFLYFLIFLILMPAASWMENKLISW</sequence>
<feature type="domain" description="Cytochrome b/b6 C-terminal region profile" evidence="22">
    <location>
        <begin position="210"/>
        <end position="379"/>
    </location>
</feature>
<evidence type="ECO:0000256" key="11">
    <source>
        <dbReference type="ARBA" id="ARBA00022982"/>
    </source>
</evidence>
<feature type="domain" description="Cytochrome b/b6 N-terminal region profile" evidence="21">
    <location>
        <begin position="1"/>
        <end position="209"/>
    </location>
</feature>
<keyword evidence="5 20" id="KW-0813">Transport</keyword>
<keyword evidence="9 19" id="KW-0479">Metal-binding</keyword>
<geneLocation type="mitochondrion" evidence="23"/>
<dbReference type="SUPFAM" id="SSF81648">
    <property type="entry name" value="a domain/subunit of cytochrome bc1 complex (Ubiquinol-cytochrome c reductase)"/>
    <property type="match status" value="1"/>
</dbReference>
<dbReference type="EMBL" id="KC133623">
    <property type="protein sequence ID" value="AFX67435.1"/>
    <property type="molecule type" value="Genomic_DNA"/>
</dbReference>
<evidence type="ECO:0000256" key="14">
    <source>
        <dbReference type="ARBA" id="ARBA00023075"/>
    </source>
</evidence>
<dbReference type="InterPro" id="IPR005797">
    <property type="entry name" value="Cyt_b/b6_N"/>
</dbReference>
<feature type="transmembrane region" description="Helical" evidence="20">
    <location>
        <begin position="145"/>
        <end position="166"/>
    </location>
</feature>
<gene>
    <name evidence="23" type="primary">cytb</name>
</gene>
<dbReference type="InterPro" id="IPR036150">
    <property type="entry name" value="Cyt_b/b6_C_sf"/>
</dbReference>
<evidence type="ECO:0000313" key="23">
    <source>
        <dbReference type="EMBL" id="AFX67435.1"/>
    </source>
</evidence>